<dbReference type="Gene3D" id="3.40.630.30">
    <property type="match status" value="1"/>
</dbReference>
<reference evidence="2 3" key="1">
    <citation type="submission" date="2019-12" db="EMBL/GenBank/DDBJ databases">
        <title>Whole genome shotgun sequence of Streptomyces caniferus NBRC 15389.</title>
        <authorList>
            <person name="Ichikawa N."/>
            <person name="Kimura A."/>
            <person name="Kitahashi Y."/>
            <person name="Komaki H."/>
            <person name="Tamura T."/>
        </authorList>
    </citation>
    <scope>NUCLEOTIDE SEQUENCE [LARGE SCALE GENOMIC DNA]</scope>
    <source>
        <strain evidence="2 3">NBRC 15389</strain>
    </source>
</reference>
<dbReference type="EMBL" id="BLIN01000001">
    <property type="protein sequence ID" value="GFE03908.1"/>
    <property type="molecule type" value="Genomic_DNA"/>
</dbReference>
<feature type="domain" description="N-acetyltransferase" evidence="1">
    <location>
        <begin position="20"/>
        <end position="173"/>
    </location>
</feature>
<keyword evidence="2" id="KW-0808">Transferase</keyword>
<dbReference type="Pfam" id="PF13302">
    <property type="entry name" value="Acetyltransf_3"/>
    <property type="match status" value="1"/>
</dbReference>
<dbReference type="GO" id="GO:0016747">
    <property type="term" value="F:acyltransferase activity, transferring groups other than amino-acyl groups"/>
    <property type="evidence" value="ECO:0007669"/>
    <property type="project" value="InterPro"/>
</dbReference>
<evidence type="ECO:0000259" key="1">
    <source>
        <dbReference type="PROSITE" id="PS51186"/>
    </source>
</evidence>
<dbReference type="SUPFAM" id="SSF55729">
    <property type="entry name" value="Acyl-CoA N-acyltransferases (Nat)"/>
    <property type="match status" value="1"/>
</dbReference>
<organism evidence="2 3">
    <name type="scientific">Streptomyces caniferus</name>
    <dbReference type="NCBI Taxonomy" id="285557"/>
    <lineage>
        <taxon>Bacteria</taxon>
        <taxon>Bacillati</taxon>
        <taxon>Actinomycetota</taxon>
        <taxon>Actinomycetes</taxon>
        <taxon>Kitasatosporales</taxon>
        <taxon>Streptomycetaceae</taxon>
        <taxon>Streptomyces</taxon>
    </lineage>
</organism>
<dbReference type="AlphaFoldDB" id="A0A640RYM5"/>
<sequence length="197" mass="21543">MEPAISTSSDPTLWIGTDTCALGPYRADLVETYWRWEQDPTLLVGYGRQAPESLEARTEGMAHQLRGGNIRFTIYDRTSGEPVPAGVATLLPDHAVRTAEYIIMLAPEARGRGLGTQATRLALDYAFHITNLRMVWLKVLAPNKAGIRAYEKAGFRTVGALRKAGYWLGQTCDEVIMDAVAGEFEGPSAVESLLTGE</sequence>
<dbReference type="PROSITE" id="PS51186">
    <property type="entry name" value="GNAT"/>
    <property type="match status" value="1"/>
</dbReference>
<comment type="caution">
    <text evidence="2">The sequence shown here is derived from an EMBL/GenBank/DDBJ whole genome shotgun (WGS) entry which is preliminary data.</text>
</comment>
<gene>
    <name evidence="2" type="ORF">Scani_01760</name>
</gene>
<dbReference type="PANTHER" id="PTHR43415:SF3">
    <property type="entry name" value="GNAT-FAMILY ACETYLTRANSFERASE"/>
    <property type="match status" value="1"/>
</dbReference>
<proteinExistence type="predicted"/>
<dbReference type="Proteomes" id="UP000435837">
    <property type="component" value="Unassembled WGS sequence"/>
</dbReference>
<evidence type="ECO:0000313" key="3">
    <source>
        <dbReference type="Proteomes" id="UP000435837"/>
    </source>
</evidence>
<dbReference type="InterPro" id="IPR000182">
    <property type="entry name" value="GNAT_dom"/>
</dbReference>
<protein>
    <submittedName>
        <fullName evidence="2">Acetyltransferase</fullName>
    </submittedName>
</protein>
<accession>A0A640RYM5</accession>
<name>A0A640RYM5_9ACTN</name>
<dbReference type="PANTHER" id="PTHR43415">
    <property type="entry name" value="SPERMIDINE N(1)-ACETYLTRANSFERASE"/>
    <property type="match status" value="1"/>
</dbReference>
<evidence type="ECO:0000313" key="2">
    <source>
        <dbReference type="EMBL" id="GFE03908.1"/>
    </source>
</evidence>
<dbReference type="CDD" id="cd04301">
    <property type="entry name" value="NAT_SF"/>
    <property type="match status" value="1"/>
</dbReference>
<dbReference type="InterPro" id="IPR016181">
    <property type="entry name" value="Acyl_CoA_acyltransferase"/>
</dbReference>